<dbReference type="PANTHER" id="PTHR32308">
    <property type="entry name" value="LYASE BETA SUBUNIT, PUTATIVE (AFU_ORTHOLOGUE AFUA_4G13030)-RELATED"/>
    <property type="match status" value="1"/>
</dbReference>
<keyword evidence="3" id="KW-0460">Magnesium</keyword>
<keyword evidence="2" id="KW-0479">Metal-binding</keyword>
<evidence type="ECO:0000256" key="3">
    <source>
        <dbReference type="ARBA" id="ARBA00022842"/>
    </source>
</evidence>
<evidence type="ECO:0000256" key="2">
    <source>
        <dbReference type="ARBA" id="ARBA00022723"/>
    </source>
</evidence>
<accession>A0ABP4M369</accession>
<evidence type="ECO:0000313" key="5">
    <source>
        <dbReference type="EMBL" id="GAA1536010.1"/>
    </source>
</evidence>
<dbReference type="Proteomes" id="UP001501791">
    <property type="component" value="Unassembled WGS sequence"/>
</dbReference>
<protein>
    <submittedName>
        <fullName evidence="5">Citrate (Pro-3S)-lyase subunit beta</fullName>
    </submittedName>
</protein>
<comment type="caution">
    <text evidence="5">The sequence shown here is derived from an EMBL/GenBank/DDBJ whole genome shotgun (WGS) entry which is preliminary data.</text>
</comment>
<evidence type="ECO:0000313" key="6">
    <source>
        <dbReference type="Proteomes" id="UP001501791"/>
    </source>
</evidence>
<dbReference type="SUPFAM" id="SSF51621">
    <property type="entry name" value="Phosphoenolpyruvate/pyruvate domain"/>
    <property type="match status" value="1"/>
</dbReference>
<dbReference type="InterPro" id="IPR015813">
    <property type="entry name" value="Pyrv/PenolPyrv_kinase-like_dom"/>
</dbReference>
<organism evidence="5 6">
    <name type="scientific">Brevibacterium picturae</name>
    <dbReference type="NCBI Taxonomy" id="260553"/>
    <lineage>
        <taxon>Bacteria</taxon>
        <taxon>Bacillati</taxon>
        <taxon>Actinomycetota</taxon>
        <taxon>Actinomycetes</taxon>
        <taxon>Micrococcales</taxon>
        <taxon>Brevibacteriaceae</taxon>
        <taxon>Brevibacterium</taxon>
    </lineage>
</organism>
<reference evidence="6" key="1">
    <citation type="journal article" date="2019" name="Int. J. Syst. Evol. Microbiol.">
        <title>The Global Catalogue of Microorganisms (GCM) 10K type strain sequencing project: providing services to taxonomists for standard genome sequencing and annotation.</title>
        <authorList>
            <consortium name="The Broad Institute Genomics Platform"/>
            <consortium name="The Broad Institute Genome Sequencing Center for Infectious Disease"/>
            <person name="Wu L."/>
            <person name="Ma J."/>
        </authorList>
    </citation>
    <scope>NUCLEOTIDE SEQUENCE [LARGE SCALE GENOMIC DNA]</scope>
    <source>
        <strain evidence="6">JCM 13319</strain>
    </source>
</reference>
<name>A0ABP4M369_9MICO</name>
<dbReference type="EMBL" id="BAAALY010000004">
    <property type="protein sequence ID" value="GAA1536010.1"/>
    <property type="molecule type" value="Genomic_DNA"/>
</dbReference>
<sequence>MSTTMALDFKPAWLFVPGDRPDRYTKAAERSDIVILDLEDAVNDADKDTAREAIIDFPLDPSRTVVRINARDSEHLGEDLKMLAKTEYTAVMLPKSEHASDLTVLGDYQVIALIETALGAVNVAEIAAAPNAYALMWGSEDLIADLGGGSSRTADGGYRDVAKHVRNSTLLAARAHGKFALDSIWANIPDLDGLAEEAEDAVQSGFSGKVSIHPNHVPVVRDAFRPSEEQLTWAKAVLDLAQTEKGAFAYEGKMIDAPLLKHAELIVARDV</sequence>
<dbReference type="Pfam" id="PF03328">
    <property type="entry name" value="HpcH_HpaI"/>
    <property type="match status" value="1"/>
</dbReference>
<evidence type="ECO:0000259" key="4">
    <source>
        <dbReference type="Pfam" id="PF03328"/>
    </source>
</evidence>
<feature type="domain" description="HpcH/HpaI aldolase/citrate lyase" evidence="4">
    <location>
        <begin position="14"/>
        <end position="214"/>
    </location>
</feature>
<keyword evidence="6" id="KW-1185">Reference proteome</keyword>
<dbReference type="InterPro" id="IPR005000">
    <property type="entry name" value="Aldolase/citrate-lyase_domain"/>
</dbReference>
<dbReference type="PIRSF" id="PIRSF015582">
    <property type="entry name" value="Cit_lyase_B"/>
    <property type="match status" value="1"/>
</dbReference>
<proteinExistence type="predicted"/>
<dbReference type="InterPro" id="IPR011206">
    <property type="entry name" value="Citrate_lyase_beta/mcl1/mcl2"/>
</dbReference>
<comment type="cofactor">
    <cofactor evidence="1">
        <name>Mg(2+)</name>
        <dbReference type="ChEBI" id="CHEBI:18420"/>
    </cofactor>
</comment>
<dbReference type="PANTHER" id="PTHR32308:SF10">
    <property type="entry name" value="CITRATE LYASE SUBUNIT BETA"/>
    <property type="match status" value="1"/>
</dbReference>
<gene>
    <name evidence="5" type="primary">citE</name>
    <name evidence="5" type="ORF">GCM10009691_09220</name>
</gene>
<dbReference type="InterPro" id="IPR040442">
    <property type="entry name" value="Pyrv_kinase-like_dom_sf"/>
</dbReference>
<evidence type="ECO:0000256" key="1">
    <source>
        <dbReference type="ARBA" id="ARBA00001946"/>
    </source>
</evidence>
<dbReference type="Gene3D" id="3.20.20.60">
    <property type="entry name" value="Phosphoenolpyruvate-binding domains"/>
    <property type="match status" value="1"/>
</dbReference>